<dbReference type="RefSeq" id="WP_011495601.1">
    <property type="nucleotide sequence ID" value="NC_007954.1"/>
</dbReference>
<dbReference type="STRING" id="318161.Sden_1154"/>
<dbReference type="eggNOG" id="COG1670">
    <property type="taxonomic scope" value="Bacteria"/>
</dbReference>
<evidence type="ECO:0000313" key="3">
    <source>
        <dbReference type="Proteomes" id="UP000001982"/>
    </source>
</evidence>
<dbReference type="OrthoDB" id="5295305at2"/>
<proteinExistence type="predicted"/>
<dbReference type="Gene3D" id="3.40.630.30">
    <property type="match status" value="1"/>
</dbReference>
<evidence type="ECO:0000313" key="2">
    <source>
        <dbReference type="EMBL" id="ABE54440.1"/>
    </source>
</evidence>
<sequence>MQDEKWLFDTELKGKTVTLKPLQRGHAAALVDAASDGQLWDLWFTSVPNQDSVDAYIDLALSEQALGRSLPFVVVDNLSQKIIGSTRFCNADCANKRIEIGYTWYSKSYQKTLVNTECKYLLLNHAFEHLKAIAVEFRTHWYNQASRTAIARLGAKQDGVIRNAQIMADGSYRDTVVFSIINHEWLAVKANLMFNMQTRNK</sequence>
<keyword evidence="3" id="KW-1185">Reference proteome</keyword>
<dbReference type="Pfam" id="PF13302">
    <property type="entry name" value="Acetyltransf_3"/>
    <property type="match status" value="1"/>
</dbReference>
<dbReference type="Proteomes" id="UP000001982">
    <property type="component" value="Chromosome"/>
</dbReference>
<organism evidence="2 3">
    <name type="scientific">Shewanella denitrificans (strain OS217 / ATCC BAA-1090 / DSM 15013)</name>
    <dbReference type="NCBI Taxonomy" id="318161"/>
    <lineage>
        <taxon>Bacteria</taxon>
        <taxon>Pseudomonadati</taxon>
        <taxon>Pseudomonadota</taxon>
        <taxon>Gammaproteobacteria</taxon>
        <taxon>Alteromonadales</taxon>
        <taxon>Shewanellaceae</taxon>
        <taxon>Shewanella</taxon>
    </lineage>
</organism>
<name>Q12Q36_SHEDO</name>
<dbReference type="AlphaFoldDB" id="Q12Q36"/>
<accession>Q12Q36</accession>
<dbReference type="KEGG" id="sdn:Sden_1154"/>
<dbReference type="PANTHER" id="PTHR43610">
    <property type="entry name" value="BLL6696 PROTEIN"/>
    <property type="match status" value="1"/>
</dbReference>
<protein>
    <recommendedName>
        <fullName evidence="1">N-acetyltransferase domain-containing protein</fullName>
    </recommendedName>
</protein>
<dbReference type="InterPro" id="IPR000182">
    <property type="entry name" value="GNAT_dom"/>
</dbReference>
<feature type="domain" description="N-acetyltransferase" evidence="1">
    <location>
        <begin position="17"/>
        <end position="156"/>
    </location>
</feature>
<reference evidence="2 3" key="1">
    <citation type="submission" date="2006-03" db="EMBL/GenBank/DDBJ databases">
        <title>Complete sequence of Shewanella denitrificans OS217.</title>
        <authorList>
            <consortium name="US DOE Joint Genome Institute"/>
            <person name="Copeland A."/>
            <person name="Lucas S."/>
            <person name="Lapidus A."/>
            <person name="Barry K."/>
            <person name="Detter J.C."/>
            <person name="Glavina del Rio T."/>
            <person name="Hammon N."/>
            <person name="Israni S."/>
            <person name="Dalin E."/>
            <person name="Tice H."/>
            <person name="Pitluck S."/>
            <person name="Brettin T."/>
            <person name="Bruce D."/>
            <person name="Han C."/>
            <person name="Tapia R."/>
            <person name="Gilna P."/>
            <person name="Kiss H."/>
            <person name="Schmutz J."/>
            <person name="Larimer F."/>
            <person name="Land M."/>
            <person name="Hauser L."/>
            <person name="Kyrpides N."/>
            <person name="Lykidis A."/>
            <person name="Richardson P."/>
        </authorList>
    </citation>
    <scope>NUCLEOTIDE SEQUENCE [LARGE SCALE GENOMIC DNA]</scope>
    <source>
        <strain evidence="3">OS217 / ATCC BAA-1090 / DSM 15013</strain>
    </source>
</reference>
<gene>
    <name evidence="2" type="ordered locus">Sden_1154</name>
</gene>
<dbReference type="EMBL" id="CP000302">
    <property type="protein sequence ID" value="ABE54440.1"/>
    <property type="molecule type" value="Genomic_DNA"/>
</dbReference>
<dbReference type="GO" id="GO:0016747">
    <property type="term" value="F:acyltransferase activity, transferring groups other than amino-acyl groups"/>
    <property type="evidence" value="ECO:0007669"/>
    <property type="project" value="InterPro"/>
</dbReference>
<dbReference type="InterPro" id="IPR016181">
    <property type="entry name" value="Acyl_CoA_acyltransferase"/>
</dbReference>
<dbReference type="SUPFAM" id="SSF55729">
    <property type="entry name" value="Acyl-CoA N-acyltransferases (Nat)"/>
    <property type="match status" value="1"/>
</dbReference>
<dbReference type="HOGENOM" id="CLU_013985_1_0_6"/>
<dbReference type="PANTHER" id="PTHR43610:SF1">
    <property type="entry name" value="N-ACETYLTRANSFERASE DOMAIN-CONTAINING PROTEIN"/>
    <property type="match status" value="1"/>
</dbReference>
<evidence type="ECO:0000259" key="1">
    <source>
        <dbReference type="Pfam" id="PF13302"/>
    </source>
</evidence>